<comment type="function">
    <text evidence="2">Catalyzes the removal of elemental sulfur atoms from cysteine to produce alanine. Seems to participate in the biosynthesis of the nitrogenase metalloclusters by providing the inorganic sulfur required for the Fe-S core formation.</text>
</comment>
<dbReference type="eggNOG" id="COG1104">
    <property type="taxonomic scope" value="Bacteria"/>
</dbReference>
<dbReference type="Gene3D" id="3.40.640.10">
    <property type="entry name" value="Type I PLP-dependent aspartate aminotransferase-like (Major domain)"/>
    <property type="match status" value="1"/>
</dbReference>
<reference evidence="13 14" key="2">
    <citation type="journal article" date="2012" name="BMC Genomics">
        <title>The genome of Pelobacter carbinolicus reveals surprising metabolic capabilities and physiological features.</title>
        <authorList>
            <person name="Aklujkar M."/>
            <person name="Haveman S.A."/>
            <person name="Didonato R.Jr."/>
            <person name="Chertkov O."/>
            <person name="Han C.S."/>
            <person name="Land M.L."/>
            <person name="Brown P."/>
            <person name="Lovley D.R."/>
        </authorList>
    </citation>
    <scope>NUCLEOTIDE SEQUENCE [LARGE SCALE GENOMIC DNA]</scope>
    <source>
        <strain evidence="14">DSM 2380 / NBRC 103641 / GraBd1</strain>
    </source>
</reference>
<evidence type="ECO:0000256" key="6">
    <source>
        <dbReference type="ARBA" id="ARBA00022723"/>
    </source>
</evidence>
<dbReference type="RefSeq" id="WP_011341585.1">
    <property type="nucleotide sequence ID" value="NC_007498.2"/>
</dbReference>
<dbReference type="EC" id="2.8.1.7" evidence="4"/>
<dbReference type="FunFam" id="3.40.640.10:FF:000084">
    <property type="entry name" value="IscS-like cysteine desulfurase"/>
    <property type="match status" value="1"/>
</dbReference>
<feature type="domain" description="Aminotransferase class V" evidence="12">
    <location>
        <begin position="6"/>
        <end position="361"/>
    </location>
</feature>
<keyword evidence="14" id="KW-1185">Reference proteome</keyword>
<reference evidence="14" key="1">
    <citation type="submission" date="2005-10" db="EMBL/GenBank/DDBJ databases">
        <title>Complete sequence of Pelobacter carbinolicus DSM 2380.</title>
        <authorList>
            <person name="Copeland A."/>
            <person name="Lucas S."/>
            <person name="Lapidus A."/>
            <person name="Barry K."/>
            <person name="Detter J.C."/>
            <person name="Glavina T."/>
            <person name="Hammon N."/>
            <person name="Israni S."/>
            <person name="Pitluck S."/>
            <person name="Chertkov O."/>
            <person name="Schmutz J."/>
            <person name="Larimer F."/>
            <person name="Land M."/>
            <person name="Kyrpides N."/>
            <person name="Ivanova N."/>
            <person name="Richardson P."/>
        </authorList>
    </citation>
    <scope>NUCLEOTIDE SEQUENCE [LARGE SCALE GENOMIC DNA]</scope>
    <source>
        <strain evidence="14">DSM 2380 / NBRC 103641 / GraBd1</strain>
    </source>
</reference>
<dbReference type="InterPro" id="IPR016454">
    <property type="entry name" value="Cysteine_dSase"/>
</dbReference>
<name>Q3A3H5_SYNC1</name>
<keyword evidence="8" id="KW-0408">Iron</keyword>
<gene>
    <name evidence="13" type="ordered locus">Pcar_1841</name>
</gene>
<keyword evidence="9" id="KW-0411">Iron-sulfur</keyword>
<dbReference type="InterPro" id="IPR015422">
    <property type="entry name" value="PyrdxlP-dep_Trfase_small"/>
</dbReference>
<dbReference type="Gene3D" id="1.10.260.50">
    <property type="match status" value="1"/>
</dbReference>
<evidence type="ECO:0000256" key="9">
    <source>
        <dbReference type="ARBA" id="ARBA00023014"/>
    </source>
</evidence>
<evidence type="ECO:0000259" key="12">
    <source>
        <dbReference type="Pfam" id="PF00266"/>
    </source>
</evidence>
<comment type="cofactor">
    <cofactor evidence="1 11">
        <name>pyridoxal 5'-phosphate</name>
        <dbReference type="ChEBI" id="CHEBI:597326"/>
    </cofactor>
</comment>
<dbReference type="GO" id="GO:0046872">
    <property type="term" value="F:metal ion binding"/>
    <property type="evidence" value="ECO:0007669"/>
    <property type="project" value="UniProtKB-KW"/>
</dbReference>
<keyword evidence="7" id="KW-0663">Pyridoxal phosphate</keyword>
<dbReference type="Gene3D" id="3.90.1150.10">
    <property type="entry name" value="Aspartate Aminotransferase, domain 1"/>
    <property type="match status" value="1"/>
</dbReference>
<keyword evidence="5" id="KW-0808">Transferase</keyword>
<evidence type="ECO:0000256" key="3">
    <source>
        <dbReference type="ARBA" id="ARBA00006490"/>
    </source>
</evidence>
<dbReference type="InterPro" id="IPR000192">
    <property type="entry name" value="Aminotrans_V_dom"/>
</dbReference>
<dbReference type="OrthoDB" id="9808002at2"/>
<accession>Q3A3H5</accession>
<comment type="catalytic activity">
    <reaction evidence="10">
        <text>(sulfur carrier)-H + L-cysteine = (sulfur carrier)-SH + L-alanine</text>
        <dbReference type="Rhea" id="RHEA:43892"/>
        <dbReference type="Rhea" id="RHEA-COMP:14737"/>
        <dbReference type="Rhea" id="RHEA-COMP:14739"/>
        <dbReference type="ChEBI" id="CHEBI:29917"/>
        <dbReference type="ChEBI" id="CHEBI:35235"/>
        <dbReference type="ChEBI" id="CHEBI:57972"/>
        <dbReference type="ChEBI" id="CHEBI:64428"/>
        <dbReference type="EC" id="2.8.1.7"/>
    </reaction>
</comment>
<evidence type="ECO:0000256" key="10">
    <source>
        <dbReference type="ARBA" id="ARBA00050776"/>
    </source>
</evidence>
<evidence type="ECO:0000256" key="7">
    <source>
        <dbReference type="ARBA" id="ARBA00022898"/>
    </source>
</evidence>
<dbReference type="HOGENOM" id="CLU_003433_0_2_7"/>
<evidence type="ECO:0000256" key="4">
    <source>
        <dbReference type="ARBA" id="ARBA00012239"/>
    </source>
</evidence>
<dbReference type="AlphaFoldDB" id="Q3A3H5"/>
<evidence type="ECO:0000256" key="2">
    <source>
        <dbReference type="ARBA" id="ARBA00003120"/>
    </source>
</evidence>
<dbReference type="Pfam" id="PF00266">
    <property type="entry name" value="Aminotran_5"/>
    <property type="match status" value="1"/>
</dbReference>
<protein>
    <recommendedName>
        <fullName evidence="4">cysteine desulfurase</fullName>
        <ecNumber evidence="4">2.8.1.7</ecNumber>
    </recommendedName>
</protein>
<dbReference type="Proteomes" id="UP000002534">
    <property type="component" value="Chromosome"/>
</dbReference>
<comment type="similarity">
    <text evidence="3">Belongs to the class-V pyridoxal-phosphate-dependent aminotransferase family. NifS/IscS subfamily.</text>
</comment>
<evidence type="ECO:0000313" key="14">
    <source>
        <dbReference type="Proteomes" id="UP000002534"/>
    </source>
</evidence>
<keyword evidence="6" id="KW-0479">Metal-binding</keyword>
<evidence type="ECO:0000256" key="11">
    <source>
        <dbReference type="RuleBase" id="RU004504"/>
    </source>
</evidence>
<dbReference type="InterPro" id="IPR015421">
    <property type="entry name" value="PyrdxlP-dep_Trfase_major"/>
</dbReference>
<dbReference type="InterPro" id="IPR015424">
    <property type="entry name" value="PyrdxlP-dep_Trfase"/>
</dbReference>
<dbReference type="InterPro" id="IPR020578">
    <property type="entry name" value="Aminotrans_V_PyrdxlP_BS"/>
</dbReference>
<evidence type="ECO:0000313" key="13">
    <source>
        <dbReference type="EMBL" id="ABA89082.1"/>
    </source>
</evidence>
<evidence type="ECO:0000256" key="5">
    <source>
        <dbReference type="ARBA" id="ARBA00022679"/>
    </source>
</evidence>
<organism evidence="13 14">
    <name type="scientific">Syntrophotalea carbinolica (strain DSM 2380 / NBRC 103641 / GraBd1)</name>
    <name type="common">Pelobacter carbinolicus</name>
    <dbReference type="NCBI Taxonomy" id="338963"/>
    <lineage>
        <taxon>Bacteria</taxon>
        <taxon>Pseudomonadati</taxon>
        <taxon>Thermodesulfobacteriota</taxon>
        <taxon>Desulfuromonadia</taxon>
        <taxon>Desulfuromonadales</taxon>
        <taxon>Syntrophotaleaceae</taxon>
        <taxon>Syntrophotalea</taxon>
    </lineage>
</organism>
<proteinExistence type="inferred from homology"/>
<dbReference type="KEGG" id="pca:Pcar_1841"/>
<dbReference type="PANTHER" id="PTHR11601:SF34">
    <property type="entry name" value="CYSTEINE DESULFURASE"/>
    <property type="match status" value="1"/>
</dbReference>
<dbReference type="PROSITE" id="PS00595">
    <property type="entry name" value="AA_TRANSFER_CLASS_5"/>
    <property type="match status" value="1"/>
</dbReference>
<dbReference type="SUPFAM" id="SSF53383">
    <property type="entry name" value="PLP-dependent transferases"/>
    <property type="match status" value="1"/>
</dbReference>
<dbReference type="PIRSF" id="PIRSF005572">
    <property type="entry name" value="NifS"/>
    <property type="match status" value="1"/>
</dbReference>
<sequence length="384" mass="41488">MSHEPIYLDCHATTPVDPRVLEDMLPYFTAQCGNPAMSEHRHGEVAHRAVEQARQTVAESLGCRSGREIVFTGGATEANNMALFGALGACSGKRHVIASAIEHASVLAPLARLENFGVEVTLLPVDSCGRIDPECLRRALRPETRLVSVMFANNEIGTLQPVADIGRICREAGILFHCDAAQAVGHEPLDVEQLHIDLLSFCAHKFYGPKGIGGLYIRDTVATAHWQPILYGGGQEQGLRPGTLNVPAIVGMASALRLCMTEMDENQRNLREASGELFARLQRAFPQLRMNGDAEHKLARNLSITIPGIEASALMLLLKDTLSFSAGSACSSSDTKPSHVLRAIGLSDEECFQTIRLGLRPGVAIDKIARLLQRGIAAAPSFID</sequence>
<evidence type="ECO:0000256" key="1">
    <source>
        <dbReference type="ARBA" id="ARBA00001933"/>
    </source>
</evidence>
<dbReference type="GO" id="GO:0031071">
    <property type="term" value="F:cysteine desulfurase activity"/>
    <property type="evidence" value="ECO:0007669"/>
    <property type="project" value="UniProtKB-EC"/>
</dbReference>
<dbReference type="PANTHER" id="PTHR11601">
    <property type="entry name" value="CYSTEINE DESULFURYLASE FAMILY MEMBER"/>
    <property type="match status" value="1"/>
</dbReference>
<dbReference type="GO" id="GO:0051536">
    <property type="term" value="F:iron-sulfur cluster binding"/>
    <property type="evidence" value="ECO:0007669"/>
    <property type="project" value="UniProtKB-KW"/>
</dbReference>
<dbReference type="STRING" id="338963.Pcar_1841"/>
<evidence type="ECO:0000256" key="8">
    <source>
        <dbReference type="ARBA" id="ARBA00023004"/>
    </source>
</evidence>
<dbReference type="EMBL" id="CP000142">
    <property type="protein sequence ID" value="ABA89082.1"/>
    <property type="molecule type" value="Genomic_DNA"/>
</dbReference>